<keyword evidence="2" id="KW-0238">DNA-binding</keyword>
<dbReference type="SUPFAM" id="SSF56349">
    <property type="entry name" value="DNA breaking-rejoining enzymes"/>
    <property type="match status" value="1"/>
</dbReference>
<evidence type="ECO:0000259" key="5">
    <source>
        <dbReference type="PROSITE" id="PS51898"/>
    </source>
</evidence>
<dbReference type="EMBL" id="LXQE01000155">
    <property type="protein sequence ID" value="RCJ34606.1"/>
    <property type="molecule type" value="Genomic_DNA"/>
</dbReference>
<dbReference type="GO" id="GO:0006310">
    <property type="term" value="P:DNA recombination"/>
    <property type="evidence" value="ECO:0007669"/>
    <property type="project" value="UniProtKB-KW"/>
</dbReference>
<keyword evidence="3" id="KW-0233">DNA recombination</keyword>
<dbReference type="Proteomes" id="UP000252085">
    <property type="component" value="Unassembled WGS sequence"/>
</dbReference>
<comment type="caution">
    <text evidence="6">The sequence shown here is derived from an EMBL/GenBank/DDBJ whole genome shotgun (WGS) entry which is preliminary data.</text>
</comment>
<dbReference type="InterPro" id="IPR050090">
    <property type="entry name" value="Tyrosine_recombinase_XerCD"/>
</dbReference>
<organism evidence="6 7">
    <name type="scientific">Nostoc punctiforme NIES-2108</name>
    <dbReference type="NCBI Taxonomy" id="1356359"/>
    <lineage>
        <taxon>Bacteria</taxon>
        <taxon>Bacillati</taxon>
        <taxon>Cyanobacteriota</taxon>
        <taxon>Cyanophyceae</taxon>
        <taxon>Nostocales</taxon>
        <taxon>Nostocaceae</taxon>
        <taxon>Nostoc</taxon>
    </lineage>
</organism>
<dbReference type="InterPro" id="IPR002104">
    <property type="entry name" value="Integrase_catalytic"/>
</dbReference>
<evidence type="ECO:0000256" key="3">
    <source>
        <dbReference type="ARBA" id="ARBA00023172"/>
    </source>
</evidence>
<evidence type="ECO:0000313" key="7">
    <source>
        <dbReference type="Proteomes" id="UP000252085"/>
    </source>
</evidence>
<evidence type="ECO:0000256" key="1">
    <source>
        <dbReference type="ARBA" id="ARBA00008857"/>
    </source>
</evidence>
<sequence>MKNDREGQAAVLTYADCSKIRTQIRSRKYKLLFDLGCYTGERWGALVQLRVSDVYNEDGSPREYINFRARTRKAKPNSKGKAQDPAKRKNRQVPVHPVLREILLTYKPESSSLWFFPARDGDKSITLRWADAILRAAVDKAGLSAKGISTHSTRRSFITNLANKGINLAMIKKITGHSDLKVLSAYIEVSDDDMKNAIATL</sequence>
<dbReference type="InterPro" id="IPR011010">
    <property type="entry name" value="DNA_brk_join_enz"/>
</dbReference>
<dbReference type="Gene3D" id="1.10.443.10">
    <property type="entry name" value="Intergrase catalytic core"/>
    <property type="match status" value="1"/>
</dbReference>
<comment type="similarity">
    <text evidence="1">Belongs to the 'phage' integrase family.</text>
</comment>
<feature type="compositionally biased region" description="Basic residues" evidence="4">
    <location>
        <begin position="69"/>
        <end position="78"/>
    </location>
</feature>
<dbReference type="GO" id="GO:0003677">
    <property type="term" value="F:DNA binding"/>
    <property type="evidence" value="ECO:0007669"/>
    <property type="project" value="UniProtKB-KW"/>
</dbReference>
<dbReference type="PANTHER" id="PTHR30349">
    <property type="entry name" value="PHAGE INTEGRASE-RELATED"/>
    <property type="match status" value="1"/>
</dbReference>
<evidence type="ECO:0000313" key="6">
    <source>
        <dbReference type="EMBL" id="RCJ34606.1"/>
    </source>
</evidence>
<dbReference type="PANTHER" id="PTHR30349:SF41">
    <property type="entry name" value="INTEGRASE_RECOMBINASE PROTEIN MJ0367-RELATED"/>
    <property type="match status" value="1"/>
</dbReference>
<dbReference type="Pfam" id="PF00589">
    <property type="entry name" value="Phage_integrase"/>
    <property type="match status" value="1"/>
</dbReference>
<feature type="region of interest" description="Disordered" evidence="4">
    <location>
        <begin position="69"/>
        <end position="92"/>
    </location>
</feature>
<dbReference type="PROSITE" id="PS51898">
    <property type="entry name" value="TYR_RECOMBINASE"/>
    <property type="match status" value="1"/>
</dbReference>
<evidence type="ECO:0000256" key="4">
    <source>
        <dbReference type="SAM" id="MobiDB-lite"/>
    </source>
</evidence>
<accession>A0A367RDJ0</accession>
<protein>
    <submittedName>
        <fullName evidence="6">Integrase</fullName>
    </submittedName>
</protein>
<dbReference type="GO" id="GO:0015074">
    <property type="term" value="P:DNA integration"/>
    <property type="evidence" value="ECO:0007669"/>
    <property type="project" value="InterPro"/>
</dbReference>
<name>A0A367RDJ0_NOSPU</name>
<feature type="domain" description="Tyr recombinase" evidence="5">
    <location>
        <begin position="7"/>
        <end position="199"/>
    </location>
</feature>
<reference evidence="6 7" key="1">
    <citation type="submission" date="2016-04" db="EMBL/GenBank/DDBJ databases">
        <authorList>
            <person name="Evans L.H."/>
            <person name="Alamgir A."/>
            <person name="Owens N."/>
            <person name="Weber N.D."/>
            <person name="Virtaneva K."/>
            <person name="Barbian K."/>
            <person name="Babar A."/>
            <person name="Rosenke K."/>
        </authorList>
    </citation>
    <scope>NUCLEOTIDE SEQUENCE [LARGE SCALE GENOMIC DNA]</scope>
    <source>
        <strain evidence="6">NIES-2108</strain>
    </source>
</reference>
<evidence type="ECO:0000256" key="2">
    <source>
        <dbReference type="ARBA" id="ARBA00023125"/>
    </source>
</evidence>
<gene>
    <name evidence="6" type="ORF">A6769_22010</name>
</gene>
<proteinExistence type="inferred from homology"/>
<dbReference type="AlphaFoldDB" id="A0A367RDJ0"/>
<dbReference type="InterPro" id="IPR013762">
    <property type="entry name" value="Integrase-like_cat_sf"/>
</dbReference>